<dbReference type="EMBL" id="JACRSO010000002">
    <property type="protein sequence ID" value="MBC8528922.1"/>
    <property type="molecule type" value="Genomic_DNA"/>
</dbReference>
<dbReference type="InterPro" id="IPR050523">
    <property type="entry name" value="AKR_Detox_Biosynth"/>
</dbReference>
<dbReference type="PANTHER" id="PTHR43364">
    <property type="entry name" value="NADH-SPECIFIC METHYLGLYOXAL REDUCTASE-RELATED"/>
    <property type="match status" value="1"/>
</dbReference>
<dbReference type="PRINTS" id="PR00069">
    <property type="entry name" value="ALDKETRDTASE"/>
</dbReference>
<dbReference type="Proteomes" id="UP000654279">
    <property type="component" value="Unassembled WGS sequence"/>
</dbReference>
<gene>
    <name evidence="2" type="ORF">H8699_05735</name>
</gene>
<dbReference type="InterPro" id="IPR023210">
    <property type="entry name" value="NADP_OxRdtase_dom"/>
</dbReference>
<organism evidence="2 3">
    <name type="scientific">Luoshenia tenuis</name>
    <dbReference type="NCBI Taxonomy" id="2763654"/>
    <lineage>
        <taxon>Bacteria</taxon>
        <taxon>Bacillati</taxon>
        <taxon>Bacillota</taxon>
        <taxon>Clostridia</taxon>
        <taxon>Christensenellales</taxon>
        <taxon>Christensenellaceae</taxon>
        <taxon>Luoshenia</taxon>
    </lineage>
</organism>
<dbReference type="SUPFAM" id="SSF51430">
    <property type="entry name" value="NAD(P)-linked oxidoreductase"/>
    <property type="match status" value="1"/>
</dbReference>
<dbReference type="GO" id="GO:0005829">
    <property type="term" value="C:cytosol"/>
    <property type="evidence" value="ECO:0007669"/>
    <property type="project" value="TreeGrafter"/>
</dbReference>
<accession>A0A926CZP7</accession>
<dbReference type="GO" id="GO:0016491">
    <property type="term" value="F:oxidoreductase activity"/>
    <property type="evidence" value="ECO:0007669"/>
    <property type="project" value="InterPro"/>
</dbReference>
<dbReference type="PANTHER" id="PTHR43364:SF1">
    <property type="entry name" value="OXIDOREDUCTASE YDHF"/>
    <property type="match status" value="1"/>
</dbReference>
<keyword evidence="3" id="KW-1185">Reference proteome</keyword>
<comment type="caution">
    <text evidence="2">The sequence shown here is derived from an EMBL/GenBank/DDBJ whole genome shotgun (WGS) entry which is preliminary data.</text>
</comment>
<dbReference type="AlphaFoldDB" id="A0A926CZP7"/>
<protein>
    <submittedName>
        <fullName evidence="2">Aldo/keto reductase</fullName>
    </submittedName>
</protein>
<name>A0A926CZP7_9FIRM</name>
<dbReference type="Gene3D" id="3.20.20.100">
    <property type="entry name" value="NADP-dependent oxidoreductase domain"/>
    <property type="match status" value="1"/>
</dbReference>
<evidence type="ECO:0000313" key="2">
    <source>
        <dbReference type="EMBL" id="MBC8528922.1"/>
    </source>
</evidence>
<evidence type="ECO:0000313" key="3">
    <source>
        <dbReference type="Proteomes" id="UP000654279"/>
    </source>
</evidence>
<reference evidence="2" key="1">
    <citation type="submission" date="2020-08" db="EMBL/GenBank/DDBJ databases">
        <title>Genome public.</title>
        <authorList>
            <person name="Liu C."/>
            <person name="Sun Q."/>
        </authorList>
    </citation>
    <scope>NUCLEOTIDE SEQUENCE</scope>
    <source>
        <strain evidence="2">NSJ-44</strain>
    </source>
</reference>
<dbReference type="RefSeq" id="WP_249284856.1">
    <property type="nucleotide sequence ID" value="NZ_JACRSO010000002.1"/>
</dbReference>
<feature type="domain" description="NADP-dependent oxidoreductase" evidence="1">
    <location>
        <begin position="16"/>
        <end position="296"/>
    </location>
</feature>
<proteinExistence type="predicted"/>
<dbReference type="InterPro" id="IPR020471">
    <property type="entry name" value="AKR"/>
</dbReference>
<dbReference type="InterPro" id="IPR036812">
    <property type="entry name" value="NAD(P)_OxRdtase_dom_sf"/>
</dbReference>
<evidence type="ECO:0000259" key="1">
    <source>
        <dbReference type="Pfam" id="PF00248"/>
    </source>
</evidence>
<dbReference type="CDD" id="cd19092">
    <property type="entry name" value="AKR_BsYcsN_EcYdhF-like"/>
    <property type="match status" value="1"/>
</dbReference>
<sequence length="305" mass="33976">MKQIMVAGGALKASAVALGCMRMSALEPAKAKEVLAAAFDAGINFIDHADIYGGGASEEVFAEAIDWTPSKRQSLIVQSKCGIRKGFYDFSKEYILSSVEGILKRLKTDYLDVLLLHRPDALMEPEEVAEAFTSLRESGKVRYFGVSNEKPMQIELLKKYLKDEIFFNQLQFSVMHTGMIDSGMDVNMKIDGAIDRDGSVLDYCRLNNITIQAWSPFQYGYFDGVFLDNDKFPKVNAKINEIASRYGVSNSAIAAAWILRHPANMQVILGSMNPERIGQICKGADIKLTRQEWYEIYLAAGNILP</sequence>
<dbReference type="Pfam" id="PF00248">
    <property type="entry name" value="Aldo_ket_red"/>
    <property type="match status" value="1"/>
</dbReference>